<organism evidence="2 3">
    <name type="scientific">Fadolivirus FV1/VV64</name>
    <dbReference type="NCBI Taxonomy" id="3070911"/>
    <lineage>
        <taxon>Viruses</taxon>
        <taxon>Varidnaviria</taxon>
        <taxon>Bamfordvirae</taxon>
        <taxon>Nucleocytoviricota</taxon>
        <taxon>Megaviricetes</taxon>
        <taxon>Imitervirales</taxon>
        <taxon>Mimiviridae</taxon>
        <taxon>Klosneuvirinae</taxon>
        <taxon>Fadolivirus</taxon>
        <taxon>Fadolivirus algeromassiliense</taxon>
    </lineage>
</organism>
<accession>A0A7D3R0N1</accession>
<dbReference type="EMBL" id="MT418680">
    <property type="protein sequence ID" value="QKF93862.1"/>
    <property type="molecule type" value="Genomic_DNA"/>
</dbReference>
<protein>
    <submittedName>
        <fullName evidence="2">Uncharacterized protein</fullName>
    </submittedName>
</protein>
<keyword evidence="3" id="KW-1185">Reference proteome</keyword>
<evidence type="ECO:0000256" key="1">
    <source>
        <dbReference type="SAM" id="Phobius"/>
    </source>
</evidence>
<dbReference type="Proteomes" id="UP001162001">
    <property type="component" value="Segment"/>
</dbReference>
<feature type="transmembrane region" description="Helical" evidence="1">
    <location>
        <begin position="6"/>
        <end position="24"/>
    </location>
</feature>
<keyword evidence="1" id="KW-0812">Transmembrane</keyword>
<evidence type="ECO:0000313" key="3">
    <source>
        <dbReference type="Proteomes" id="UP001162001"/>
    </source>
</evidence>
<sequence length="262" mass="30219">MHKFDISVIIMFLIIISVTFILKLKSNINNDIDNKINDILNNTNDISNKNQTNEKNLDNISNTKENFIVSDAQDFHNYDKLRANIKKEDDNFNKDRLLNPPTENKVEYDKELDKSKYNITVIHGEPKYVPSKKNLKSYITASDFGWDAPFPTVSCSNSSIDDRYKSGPKKLLANQVGCGYPNNLTAENYYRTHYMAQAVKIDDYPVRGWNYNTYSDFTHPTKLNIRILSQNTKGLPPEQTKYRNIPTGYNYGFHNSPAQPMP</sequence>
<keyword evidence="1" id="KW-1133">Transmembrane helix</keyword>
<name>A0A7D3R0N1_9VIRU</name>
<keyword evidence="1" id="KW-0472">Membrane</keyword>
<proteinExistence type="predicted"/>
<gene>
    <name evidence="2" type="ORF">Fadolivirus_1_404</name>
</gene>
<evidence type="ECO:0000313" key="2">
    <source>
        <dbReference type="EMBL" id="QKF93862.1"/>
    </source>
</evidence>
<reference evidence="2 3" key="1">
    <citation type="submission" date="2020-04" db="EMBL/GenBank/DDBJ databases">
        <title>Advantages and limits of metagenomic assembly and binning of a giant virus.</title>
        <authorList>
            <person name="Schulz F."/>
            <person name="Andreani J."/>
            <person name="Francis R."/>
            <person name="Boudjemaa H."/>
            <person name="Bou Khalil J.Y."/>
            <person name="Lee J."/>
            <person name="La Scola B."/>
            <person name="Woyke T."/>
        </authorList>
    </citation>
    <scope>NUCLEOTIDE SEQUENCE [LARGE SCALE GENOMIC DNA]</scope>
    <source>
        <strain evidence="2 3">FV1/VV64</strain>
    </source>
</reference>